<keyword evidence="5" id="KW-1185">Reference proteome</keyword>
<dbReference type="EMBL" id="CM000880">
    <property type="protein sequence ID" value="KQK16933.1"/>
    <property type="molecule type" value="Genomic_DNA"/>
</dbReference>
<dbReference type="Gene3D" id="3.30.40.10">
    <property type="entry name" value="Zinc/RING finger domain, C3HC4 (zinc finger)"/>
    <property type="match status" value="2"/>
</dbReference>
<reference evidence="3" key="2">
    <citation type="submission" date="2017-06" db="EMBL/GenBank/DDBJ databases">
        <title>WGS assembly of Brachypodium distachyon.</title>
        <authorList>
            <consortium name="The International Brachypodium Initiative"/>
            <person name="Lucas S."/>
            <person name="Harmon-Smith M."/>
            <person name="Lail K."/>
            <person name="Tice H."/>
            <person name="Grimwood J."/>
            <person name="Bruce D."/>
            <person name="Barry K."/>
            <person name="Shu S."/>
            <person name="Lindquist E."/>
            <person name="Wang M."/>
            <person name="Pitluck S."/>
            <person name="Vogel J.P."/>
            <person name="Garvin D.F."/>
            <person name="Mockler T.C."/>
            <person name="Schmutz J."/>
            <person name="Rokhsar D."/>
            <person name="Bevan M.W."/>
        </authorList>
    </citation>
    <scope>NUCLEOTIDE SEQUENCE</scope>
    <source>
        <strain evidence="3">Bd21</strain>
    </source>
</reference>
<reference evidence="3 4" key="1">
    <citation type="journal article" date="2010" name="Nature">
        <title>Genome sequencing and analysis of the model grass Brachypodium distachyon.</title>
        <authorList>
            <consortium name="International Brachypodium Initiative"/>
        </authorList>
    </citation>
    <scope>NUCLEOTIDE SEQUENCE [LARGE SCALE GENOMIC DNA]</scope>
    <source>
        <strain evidence="3 4">Bd21</strain>
    </source>
</reference>
<evidence type="ECO:0000259" key="2">
    <source>
        <dbReference type="PROSITE" id="PS50089"/>
    </source>
</evidence>
<dbReference type="CDD" id="cd16461">
    <property type="entry name" value="RING-H2_EL5-like"/>
    <property type="match status" value="2"/>
</dbReference>
<evidence type="ECO:0000313" key="3">
    <source>
        <dbReference type="EMBL" id="KQK16933.1"/>
    </source>
</evidence>
<keyword evidence="1" id="KW-0862">Zinc</keyword>
<protein>
    <recommendedName>
        <fullName evidence="2">RING-type domain-containing protein</fullName>
    </recommendedName>
</protein>
<reference evidence="4" key="3">
    <citation type="submission" date="2018-08" db="UniProtKB">
        <authorList>
            <consortium name="EnsemblPlants"/>
        </authorList>
    </citation>
    <scope>IDENTIFICATION</scope>
    <source>
        <strain evidence="4">cv. Bd21</strain>
    </source>
</reference>
<keyword evidence="1" id="KW-0479">Metal-binding</keyword>
<evidence type="ECO:0000313" key="5">
    <source>
        <dbReference type="Proteomes" id="UP000008810"/>
    </source>
</evidence>
<proteinExistence type="predicted"/>
<dbReference type="InParanoid" id="A0A0Q3H2X7"/>
<keyword evidence="1" id="KW-0863">Zinc-finger</keyword>
<gene>
    <name evidence="3" type="ORF">BRADI_1g31502v3</name>
</gene>
<dbReference type="InterPro" id="IPR001841">
    <property type="entry name" value="Znf_RING"/>
</dbReference>
<dbReference type="GO" id="GO:0008270">
    <property type="term" value="F:zinc ion binding"/>
    <property type="evidence" value="ECO:0007669"/>
    <property type="project" value="UniProtKB-KW"/>
</dbReference>
<dbReference type="OrthoDB" id="8062037at2759"/>
<dbReference type="SMART" id="SM00184">
    <property type="entry name" value="RING"/>
    <property type="match status" value="2"/>
</dbReference>
<dbReference type="Pfam" id="PF13639">
    <property type="entry name" value="zf-RING_2"/>
    <property type="match status" value="2"/>
</dbReference>
<name>A0A0Q3H2X7_BRADI</name>
<dbReference type="PANTHER" id="PTHR45676:SF182">
    <property type="entry name" value="RING-TYPE E3 UBIQUITIN TRANSFERASE"/>
    <property type="match status" value="1"/>
</dbReference>
<accession>A0A0Q3H2X7</accession>
<dbReference type="InterPro" id="IPR013083">
    <property type="entry name" value="Znf_RING/FYVE/PHD"/>
</dbReference>
<feature type="domain" description="RING-type" evidence="2">
    <location>
        <begin position="303"/>
        <end position="346"/>
    </location>
</feature>
<sequence>MGGLGAVYMMTTLLIIFGIIGFWFGWCGRRFVRGNSARAEPAEAQGLRPFYELWRAIHGRPAGLADEAIAALPLTKLARAAECAVCLGELAAGGVARLLPLCGHTFHRECVDTWLRSRANCPVCRQTVNEVTGMPRRNVRDAAQPAAQAQAQAPGPVMLPPALPQADGRAPLAQARDGGEGHISLQLHSTLPLQAKNPREWGTESQGAFLGDQIEERSMDMDVSSVGAAAGAMAAVLIAVFAAFRFNHSAGRGTRPRAEPQPEPEPVALPPYYLFWGAVSWGCMVERAIASLPRRELKETAECAICIRELAAGETARVLPRCGHAFHMECVDRWLGSCRANCPLCRRDVVHINDMVMPAPLRRYPRVQPGPPVPFVRNRNLN</sequence>
<feature type="domain" description="RING-type" evidence="2">
    <location>
        <begin position="83"/>
        <end position="125"/>
    </location>
</feature>
<evidence type="ECO:0000256" key="1">
    <source>
        <dbReference type="PROSITE-ProRule" id="PRU00175"/>
    </source>
</evidence>
<organism evidence="3">
    <name type="scientific">Brachypodium distachyon</name>
    <name type="common">Purple false brome</name>
    <name type="synonym">Trachynia distachya</name>
    <dbReference type="NCBI Taxonomy" id="15368"/>
    <lineage>
        <taxon>Eukaryota</taxon>
        <taxon>Viridiplantae</taxon>
        <taxon>Streptophyta</taxon>
        <taxon>Embryophyta</taxon>
        <taxon>Tracheophyta</taxon>
        <taxon>Spermatophyta</taxon>
        <taxon>Magnoliopsida</taxon>
        <taxon>Liliopsida</taxon>
        <taxon>Poales</taxon>
        <taxon>Poaceae</taxon>
        <taxon>BOP clade</taxon>
        <taxon>Pooideae</taxon>
        <taxon>Stipodae</taxon>
        <taxon>Brachypodieae</taxon>
        <taxon>Brachypodium</taxon>
    </lineage>
</organism>
<dbReference type="PROSITE" id="PS50089">
    <property type="entry name" value="ZF_RING_2"/>
    <property type="match status" value="2"/>
</dbReference>
<dbReference type="AlphaFoldDB" id="A0A0Q3H2X7"/>
<dbReference type="EnsemblPlants" id="KQK16933">
    <property type="protein sequence ID" value="KQK16933"/>
    <property type="gene ID" value="BRADI_1g31502v3"/>
</dbReference>
<dbReference type="SUPFAM" id="SSF57850">
    <property type="entry name" value="RING/U-box"/>
    <property type="match status" value="2"/>
</dbReference>
<dbReference type="GO" id="GO:0016567">
    <property type="term" value="P:protein ubiquitination"/>
    <property type="evidence" value="ECO:0000318"/>
    <property type="project" value="GO_Central"/>
</dbReference>
<dbReference type="Proteomes" id="UP000008810">
    <property type="component" value="Chromosome 1"/>
</dbReference>
<dbReference type="ExpressionAtlas" id="A0A0Q3H2X7">
    <property type="expression patterns" value="baseline"/>
</dbReference>
<dbReference type="PANTHER" id="PTHR45676">
    <property type="entry name" value="RING-H2 FINGER PROTEIN ATL51-RELATED"/>
    <property type="match status" value="1"/>
</dbReference>
<evidence type="ECO:0000313" key="4">
    <source>
        <dbReference type="EnsemblPlants" id="KQK16933"/>
    </source>
</evidence>
<dbReference type="Gramene" id="KQK16933">
    <property type="protein sequence ID" value="KQK16933"/>
    <property type="gene ID" value="BRADI_1g31502v3"/>
</dbReference>